<evidence type="ECO:0000313" key="3">
    <source>
        <dbReference type="Proteomes" id="UP000235672"/>
    </source>
</evidence>
<proteinExistence type="predicted"/>
<dbReference type="PANTHER" id="PTHR33112:SF10">
    <property type="entry name" value="TOL"/>
    <property type="match status" value="1"/>
</dbReference>
<dbReference type="EMBL" id="KZ613464">
    <property type="protein sequence ID" value="PMD28589.1"/>
    <property type="molecule type" value="Genomic_DNA"/>
</dbReference>
<feature type="non-terminal residue" evidence="2">
    <location>
        <position position="1"/>
    </location>
</feature>
<dbReference type="Pfam" id="PF06985">
    <property type="entry name" value="HET"/>
    <property type="match status" value="1"/>
</dbReference>
<accession>A0A2J6QQP5</accession>
<dbReference type="OrthoDB" id="5125733at2759"/>
<name>A0A2J6QQP5_9HELO</name>
<dbReference type="AlphaFoldDB" id="A0A2J6QQP5"/>
<organism evidence="2 3">
    <name type="scientific">Hyaloscypha hepaticicola</name>
    <dbReference type="NCBI Taxonomy" id="2082293"/>
    <lineage>
        <taxon>Eukaryota</taxon>
        <taxon>Fungi</taxon>
        <taxon>Dikarya</taxon>
        <taxon>Ascomycota</taxon>
        <taxon>Pezizomycotina</taxon>
        <taxon>Leotiomycetes</taxon>
        <taxon>Helotiales</taxon>
        <taxon>Hyaloscyphaceae</taxon>
        <taxon>Hyaloscypha</taxon>
    </lineage>
</organism>
<evidence type="ECO:0000313" key="2">
    <source>
        <dbReference type="EMBL" id="PMD28589.1"/>
    </source>
</evidence>
<dbReference type="PANTHER" id="PTHR33112">
    <property type="entry name" value="DOMAIN PROTEIN, PUTATIVE-RELATED"/>
    <property type="match status" value="1"/>
</dbReference>
<dbReference type="InterPro" id="IPR010730">
    <property type="entry name" value="HET"/>
</dbReference>
<gene>
    <name evidence="2" type="ORF">NA56DRAFT_714655</name>
</gene>
<dbReference type="Proteomes" id="UP000235672">
    <property type="component" value="Unassembled WGS sequence"/>
</dbReference>
<sequence>WISECERHPVCALQTRYCPTRLIDIGTTDDGNWKLYEGTDNPPAYLTLSHRWGPFQPLKLERSSLADFRRGIPVSKLPKTFRDAITVARHLSVRYLWIDSLCIIQDSLDGWQNEASRMCGVYANRFCECLCWRVGRDSEGNPVGSKPQQRRAPSWSWASMDDQIDYEEGNDMIRFWRWYDEDLRTLATLVHIDTVQQQRVPL</sequence>
<feature type="domain" description="Heterokaryon incompatibility" evidence="1">
    <location>
        <begin position="45"/>
        <end position="163"/>
    </location>
</feature>
<evidence type="ECO:0000259" key="1">
    <source>
        <dbReference type="Pfam" id="PF06985"/>
    </source>
</evidence>
<reference evidence="2 3" key="1">
    <citation type="submission" date="2016-05" db="EMBL/GenBank/DDBJ databases">
        <title>A degradative enzymes factory behind the ericoid mycorrhizal symbiosis.</title>
        <authorList>
            <consortium name="DOE Joint Genome Institute"/>
            <person name="Martino E."/>
            <person name="Morin E."/>
            <person name="Grelet G."/>
            <person name="Kuo A."/>
            <person name="Kohler A."/>
            <person name="Daghino S."/>
            <person name="Barry K."/>
            <person name="Choi C."/>
            <person name="Cichocki N."/>
            <person name="Clum A."/>
            <person name="Copeland A."/>
            <person name="Hainaut M."/>
            <person name="Haridas S."/>
            <person name="Labutti K."/>
            <person name="Lindquist E."/>
            <person name="Lipzen A."/>
            <person name="Khouja H.-R."/>
            <person name="Murat C."/>
            <person name="Ohm R."/>
            <person name="Olson A."/>
            <person name="Spatafora J."/>
            <person name="Veneault-Fourrey C."/>
            <person name="Henrissat B."/>
            <person name="Grigoriev I."/>
            <person name="Martin F."/>
            <person name="Perotto S."/>
        </authorList>
    </citation>
    <scope>NUCLEOTIDE SEQUENCE [LARGE SCALE GENOMIC DNA]</scope>
    <source>
        <strain evidence="2 3">UAMH 7357</strain>
    </source>
</reference>
<protein>
    <recommendedName>
        <fullName evidence="1">Heterokaryon incompatibility domain-containing protein</fullName>
    </recommendedName>
</protein>
<keyword evidence="3" id="KW-1185">Reference proteome</keyword>
<dbReference type="STRING" id="1745343.A0A2J6QQP5"/>